<dbReference type="PANTHER" id="PTHR35011">
    <property type="entry name" value="2,3-DIKETO-L-GULONATE TRAP TRANSPORTER SMALL PERMEASE PROTEIN YIAM"/>
    <property type="match status" value="1"/>
</dbReference>
<feature type="transmembrane region" description="Helical" evidence="9">
    <location>
        <begin position="116"/>
        <end position="134"/>
    </location>
</feature>
<name>A0A132PTR6_9MYCO</name>
<evidence type="ECO:0000256" key="1">
    <source>
        <dbReference type="ARBA" id="ARBA00004429"/>
    </source>
</evidence>
<feature type="transmembrane region" description="Helical" evidence="9">
    <location>
        <begin position="38"/>
        <end position="55"/>
    </location>
</feature>
<keyword evidence="6 9" id="KW-1133">Transmembrane helix</keyword>
<sequence>MARAVAGAGLVGMVVVITMQVLYRYFLDQSLAWTEEVSRFLFILTSFIAITVAHRRQMHAGYSSLVTKFPVAVRRVVIIGVDVVSIVFFVVVGLSSRNLIDIGFDSAAPATGMPMAWIYLVFPIFAVLGVVFSVEHIVLHLSADAEGLLSADEDRAVAAEAEGAIGDTPNHERSAS</sequence>
<feature type="transmembrane region" description="Helical" evidence="9">
    <location>
        <begin position="76"/>
        <end position="96"/>
    </location>
</feature>
<evidence type="ECO:0000259" key="10">
    <source>
        <dbReference type="Pfam" id="PF04290"/>
    </source>
</evidence>
<dbReference type="PATRIC" id="fig|59750.3.peg.2873"/>
<dbReference type="InterPro" id="IPR007387">
    <property type="entry name" value="TRAP_DctQ"/>
</dbReference>
<dbReference type="PANTHER" id="PTHR35011:SF11">
    <property type="entry name" value="TRAP TRANSPORTER SMALL PERMEASE PROTEIN"/>
    <property type="match status" value="1"/>
</dbReference>
<organism evidence="11 12">
    <name type="scientific">Mycolicibacterium wolinskyi</name>
    <dbReference type="NCBI Taxonomy" id="59750"/>
    <lineage>
        <taxon>Bacteria</taxon>
        <taxon>Bacillati</taxon>
        <taxon>Actinomycetota</taxon>
        <taxon>Actinomycetes</taxon>
        <taxon>Mycobacteriales</taxon>
        <taxon>Mycobacteriaceae</taxon>
        <taxon>Mycolicibacterium</taxon>
    </lineage>
</organism>
<feature type="transmembrane region" description="Helical" evidence="9">
    <location>
        <begin position="7"/>
        <end position="26"/>
    </location>
</feature>
<evidence type="ECO:0000256" key="4">
    <source>
        <dbReference type="ARBA" id="ARBA00022519"/>
    </source>
</evidence>
<evidence type="ECO:0000256" key="9">
    <source>
        <dbReference type="SAM" id="Phobius"/>
    </source>
</evidence>
<keyword evidence="4" id="KW-0997">Cell inner membrane</keyword>
<keyword evidence="12" id="KW-1185">Reference proteome</keyword>
<dbReference type="InterPro" id="IPR055348">
    <property type="entry name" value="DctQ"/>
</dbReference>
<keyword evidence="3" id="KW-1003">Cell membrane</keyword>
<dbReference type="AlphaFoldDB" id="A0A132PTR6"/>
<dbReference type="RefSeq" id="WP_067844690.1">
    <property type="nucleotide sequence ID" value="NZ_LGTW01000002.1"/>
</dbReference>
<dbReference type="GO" id="GO:0005886">
    <property type="term" value="C:plasma membrane"/>
    <property type="evidence" value="ECO:0007669"/>
    <property type="project" value="UniProtKB-SubCell"/>
</dbReference>
<evidence type="ECO:0000256" key="3">
    <source>
        <dbReference type="ARBA" id="ARBA00022475"/>
    </source>
</evidence>
<comment type="caution">
    <text evidence="11">The sequence shown here is derived from an EMBL/GenBank/DDBJ whole genome shotgun (WGS) entry which is preliminary data.</text>
</comment>
<gene>
    <name evidence="11" type="ORF">AFM11_04960</name>
</gene>
<evidence type="ECO:0000313" key="12">
    <source>
        <dbReference type="Proteomes" id="UP000070612"/>
    </source>
</evidence>
<evidence type="ECO:0000256" key="2">
    <source>
        <dbReference type="ARBA" id="ARBA00022448"/>
    </source>
</evidence>
<dbReference type="GO" id="GO:0015740">
    <property type="term" value="P:C4-dicarboxylate transport"/>
    <property type="evidence" value="ECO:0007669"/>
    <property type="project" value="TreeGrafter"/>
</dbReference>
<accession>A0A132PTR6</accession>
<comment type="subcellular location">
    <subcellularLocation>
        <location evidence="1">Cell inner membrane</location>
        <topology evidence="1">Multi-pass membrane protein</topology>
    </subcellularLocation>
</comment>
<reference evidence="11 12" key="1">
    <citation type="submission" date="2015-07" db="EMBL/GenBank/DDBJ databases">
        <title>A draft genome sequence of Mycobacterium wolinskyi.</title>
        <authorList>
            <person name="de Man T.J."/>
            <person name="Perry K.A."/>
            <person name="Coulliette A.D."/>
            <person name="Jensen B."/>
            <person name="Toney N.C."/>
            <person name="Limbago B.M."/>
            <person name="Noble-Wang J."/>
        </authorList>
    </citation>
    <scope>NUCLEOTIDE SEQUENCE [LARGE SCALE GENOMIC DNA]</scope>
    <source>
        <strain evidence="11 12">CDC_01</strain>
    </source>
</reference>
<keyword evidence="5 9" id="KW-0812">Transmembrane</keyword>
<evidence type="ECO:0000313" key="11">
    <source>
        <dbReference type="EMBL" id="KWX25587.1"/>
    </source>
</evidence>
<dbReference type="GO" id="GO:0022857">
    <property type="term" value="F:transmembrane transporter activity"/>
    <property type="evidence" value="ECO:0007669"/>
    <property type="project" value="TreeGrafter"/>
</dbReference>
<dbReference type="Proteomes" id="UP000070612">
    <property type="component" value="Unassembled WGS sequence"/>
</dbReference>
<evidence type="ECO:0000256" key="5">
    <source>
        <dbReference type="ARBA" id="ARBA00022692"/>
    </source>
</evidence>
<evidence type="ECO:0000256" key="8">
    <source>
        <dbReference type="ARBA" id="ARBA00038436"/>
    </source>
</evidence>
<evidence type="ECO:0000256" key="6">
    <source>
        <dbReference type="ARBA" id="ARBA00022989"/>
    </source>
</evidence>
<proteinExistence type="inferred from homology"/>
<keyword evidence="7 9" id="KW-0472">Membrane</keyword>
<feature type="domain" description="Tripartite ATP-independent periplasmic transporters DctQ component" evidence="10">
    <location>
        <begin position="13"/>
        <end position="141"/>
    </location>
</feature>
<evidence type="ECO:0000256" key="7">
    <source>
        <dbReference type="ARBA" id="ARBA00023136"/>
    </source>
</evidence>
<comment type="similarity">
    <text evidence="8">Belongs to the TRAP transporter small permease family.</text>
</comment>
<dbReference type="EMBL" id="LGTW01000002">
    <property type="protein sequence ID" value="KWX25587.1"/>
    <property type="molecule type" value="Genomic_DNA"/>
</dbReference>
<dbReference type="Pfam" id="PF04290">
    <property type="entry name" value="DctQ"/>
    <property type="match status" value="1"/>
</dbReference>
<protein>
    <recommendedName>
        <fullName evidence="10">Tripartite ATP-independent periplasmic transporters DctQ component domain-containing protein</fullName>
    </recommendedName>
</protein>
<keyword evidence="2" id="KW-0813">Transport</keyword>